<dbReference type="SUPFAM" id="SSF52777">
    <property type="entry name" value="CoA-dependent acyltransferases"/>
    <property type="match status" value="1"/>
</dbReference>
<evidence type="ECO:0000256" key="2">
    <source>
        <dbReference type="ARBA" id="ARBA00007317"/>
    </source>
</evidence>
<dbReference type="SUPFAM" id="SSF47005">
    <property type="entry name" value="Peripheral subunit-binding domain of 2-oxo acid dehydrogenase complex"/>
    <property type="match status" value="1"/>
</dbReference>
<dbReference type="InterPro" id="IPR050743">
    <property type="entry name" value="2-oxoacid_DH_E2_comp"/>
</dbReference>
<dbReference type="PANTHER" id="PTHR43178">
    <property type="entry name" value="DIHYDROLIPOAMIDE ACETYLTRANSFERASE COMPONENT OF PYRUVATE DEHYDROGENASE COMPLEX"/>
    <property type="match status" value="1"/>
</dbReference>
<dbReference type="InterPro" id="IPR001078">
    <property type="entry name" value="2-oxoacid_DH_actylTfrase"/>
</dbReference>
<keyword evidence="3 6" id="KW-0808">Transferase</keyword>
<dbReference type="InterPro" id="IPR023213">
    <property type="entry name" value="CAT-like_dom_sf"/>
</dbReference>
<dbReference type="Pfam" id="PF02817">
    <property type="entry name" value="E3_binding"/>
    <property type="match status" value="1"/>
</dbReference>
<dbReference type="Pfam" id="PF00198">
    <property type="entry name" value="2-oxoacid_dh"/>
    <property type="match status" value="1"/>
</dbReference>
<proteinExistence type="inferred from homology"/>
<dbReference type="PANTHER" id="PTHR43178:SF5">
    <property type="entry name" value="LIPOAMIDE ACYLTRANSFERASE COMPONENT OF BRANCHED-CHAIN ALPHA-KETO ACID DEHYDROGENASE COMPLEX, MITOCHONDRIAL"/>
    <property type="match status" value="1"/>
</dbReference>
<dbReference type="InterPro" id="IPR004167">
    <property type="entry name" value="PSBD"/>
</dbReference>
<dbReference type="PROSITE" id="PS51826">
    <property type="entry name" value="PSBD"/>
    <property type="match status" value="1"/>
</dbReference>
<gene>
    <name evidence="6" type="ORF">RM779_33060</name>
</gene>
<evidence type="ECO:0000259" key="5">
    <source>
        <dbReference type="PROSITE" id="PS51826"/>
    </source>
</evidence>
<sequence length="275" mass="29171">PPPPLPPLPPRTGAVASPLLRRLARERGVDLREVTGSGPGGLIVRADVERAAAARRVPLRGVHGTMAERVTRSHADIPAATCWVDADATRLIEAKRRTGLPLLALLARVCVAALARHPELNASLDADARAVVQHRAVHLGFAVQTDRGLLVPVVHDAHTLTTEALAAELARRTEEARAGTLPPAALTGSTFTLNNYGVFGVDGSTPLINHPEAAMFGVGRIVEKPWAHEGQAVLRHVVQLSLTFDHRVCDGGAAGGCLREAADLVEEPLLLLRRA</sequence>
<feature type="non-terminal residue" evidence="6">
    <location>
        <position position="1"/>
    </location>
</feature>
<dbReference type="InterPro" id="IPR036625">
    <property type="entry name" value="E3-bd_dom_sf"/>
</dbReference>
<dbReference type="Gene3D" id="4.10.320.10">
    <property type="entry name" value="E3-binding domain"/>
    <property type="match status" value="1"/>
</dbReference>
<name>A0ABU2SFI3_9ACTN</name>
<dbReference type="GO" id="GO:0016746">
    <property type="term" value="F:acyltransferase activity"/>
    <property type="evidence" value="ECO:0007669"/>
    <property type="project" value="UniProtKB-KW"/>
</dbReference>
<dbReference type="RefSeq" id="WP_311621499.1">
    <property type="nucleotide sequence ID" value="NZ_JAVREV010000037.1"/>
</dbReference>
<accession>A0ABU2SFI3</accession>
<protein>
    <submittedName>
        <fullName evidence="6">Dihydrolipoamide acetyltransferase family protein</fullName>
        <ecNumber evidence="6">2.3.1.-</ecNumber>
    </submittedName>
</protein>
<comment type="caution">
    <text evidence="6">The sequence shown here is derived from an EMBL/GenBank/DDBJ whole genome shotgun (WGS) entry which is preliminary data.</text>
</comment>
<dbReference type="Gene3D" id="3.30.559.10">
    <property type="entry name" value="Chloramphenicol acetyltransferase-like domain"/>
    <property type="match status" value="1"/>
</dbReference>
<evidence type="ECO:0000256" key="1">
    <source>
        <dbReference type="ARBA" id="ARBA00001938"/>
    </source>
</evidence>
<organism evidence="6 7">
    <name type="scientific">Streptomyces johnsoniae</name>
    <dbReference type="NCBI Taxonomy" id="3075532"/>
    <lineage>
        <taxon>Bacteria</taxon>
        <taxon>Bacillati</taxon>
        <taxon>Actinomycetota</taxon>
        <taxon>Actinomycetes</taxon>
        <taxon>Kitasatosporales</taxon>
        <taxon>Streptomycetaceae</taxon>
        <taxon>Streptomyces</taxon>
    </lineage>
</organism>
<evidence type="ECO:0000256" key="4">
    <source>
        <dbReference type="ARBA" id="ARBA00023315"/>
    </source>
</evidence>
<evidence type="ECO:0000313" key="7">
    <source>
        <dbReference type="Proteomes" id="UP001183615"/>
    </source>
</evidence>
<evidence type="ECO:0000313" key="6">
    <source>
        <dbReference type="EMBL" id="MDT0447391.1"/>
    </source>
</evidence>
<dbReference type="EMBL" id="JAVREV010000037">
    <property type="protein sequence ID" value="MDT0447391.1"/>
    <property type="molecule type" value="Genomic_DNA"/>
</dbReference>
<keyword evidence="7" id="KW-1185">Reference proteome</keyword>
<feature type="domain" description="Peripheral subunit-binding (PSBD)" evidence="5">
    <location>
        <begin position="15"/>
        <end position="52"/>
    </location>
</feature>
<evidence type="ECO:0000256" key="3">
    <source>
        <dbReference type="ARBA" id="ARBA00022679"/>
    </source>
</evidence>
<dbReference type="Proteomes" id="UP001183615">
    <property type="component" value="Unassembled WGS sequence"/>
</dbReference>
<comment type="similarity">
    <text evidence="2">Belongs to the 2-oxoacid dehydrogenase family.</text>
</comment>
<dbReference type="EC" id="2.3.1.-" evidence="6"/>
<reference evidence="7" key="1">
    <citation type="submission" date="2023-07" db="EMBL/GenBank/DDBJ databases">
        <title>30 novel species of actinomycetes from the DSMZ collection.</title>
        <authorList>
            <person name="Nouioui I."/>
        </authorList>
    </citation>
    <scope>NUCLEOTIDE SEQUENCE [LARGE SCALE GENOMIC DNA]</scope>
    <source>
        <strain evidence="7">DSM 41886</strain>
    </source>
</reference>
<keyword evidence="4 6" id="KW-0012">Acyltransferase</keyword>
<comment type="cofactor">
    <cofactor evidence="1">
        <name>(R)-lipoate</name>
        <dbReference type="ChEBI" id="CHEBI:83088"/>
    </cofactor>
</comment>